<dbReference type="EMBL" id="CP001699">
    <property type="protein sequence ID" value="ACU63063.1"/>
    <property type="molecule type" value="Genomic_DNA"/>
</dbReference>
<dbReference type="AlphaFoldDB" id="A0A979GUY2"/>
<organism evidence="2 3">
    <name type="scientific">Chitinophaga pinensis (strain ATCC 43595 / DSM 2588 / LMG 13176 / NBRC 15968 / NCIMB 11800 / UQM 2034)</name>
    <dbReference type="NCBI Taxonomy" id="485918"/>
    <lineage>
        <taxon>Bacteria</taxon>
        <taxon>Pseudomonadati</taxon>
        <taxon>Bacteroidota</taxon>
        <taxon>Chitinophagia</taxon>
        <taxon>Chitinophagales</taxon>
        <taxon>Chitinophagaceae</taxon>
        <taxon>Chitinophaga</taxon>
    </lineage>
</organism>
<protein>
    <submittedName>
        <fullName evidence="2">Uncharacterized protein</fullName>
    </submittedName>
</protein>
<sequence length="359" mass="40744">MKLIIAFAIFSLQCAVAFAQTTDTASRNTGTMLTPVIIRLNIQPAQKYQCSFPVKDVEVMIANGDTSRLGFVQTGVNNKLREARPDRPIQQYIHDYIHDTYKEQYKSEAPYLLLVIKYFRIGERTGIGREKAFVRLKADAFRSDDKMSYQLACTFDTVLERKGTDVTKRFSQYIGETIDLLMAAADKQVATSRKYPREEVVKRELRLYEAPAYNMENYADGVYLSYNEFINNAPSVTSFTPLFEANWAKIYALNRDSSKTLIPAPWGMCYKGQLYLYAQRNLIPFSRDGRAFIFRQYLHTADRNKSVALASAAKAGLVGLALPNPMFSQDIMNVTDIPHIEGILPEATTIDPFSGKLMF</sequence>
<dbReference type="KEGG" id="cpi:Cpin_5639"/>
<dbReference type="Proteomes" id="UP000002215">
    <property type="component" value="Chromosome"/>
</dbReference>
<feature type="signal peptide" evidence="1">
    <location>
        <begin position="1"/>
        <end position="19"/>
    </location>
</feature>
<evidence type="ECO:0000313" key="3">
    <source>
        <dbReference type="Proteomes" id="UP000002215"/>
    </source>
</evidence>
<evidence type="ECO:0000313" key="2">
    <source>
        <dbReference type="EMBL" id="ACU63063.1"/>
    </source>
</evidence>
<dbReference type="OrthoDB" id="662107at2"/>
<reference evidence="2 3" key="2">
    <citation type="journal article" date="2010" name="Stand. Genomic Sci.">
        <title>Complete genome sequence of Chitinophaga pinensis type strain (UQM 2034).</title>
        <authorList>
            <person name="Glavina Del Rio T."/>
            <person name="Abt B."/>
            <person name="Spring S."/>
            <person name="Lapidus A."/>
            <person name="Nolan M."/>
            <person name="Tice H."/>
            <person name="Copeland A."/>
            <person name="Cheng J.F."/>
            <person name="Chen F."/>
            <person name="Bruce D."/>
            <person name="Goodwin L."/>
            <person name="Pitluck S."/>
            <person name="Ivanova N."/>
            <person name="Mavromatis K."/>
            <person name="Mikhailova N."/>
            <person name="Pati A."/>
            <person name="Chen A."/>
            <person name="Palaniappan K."/>
            <person name="Land M."/>
            <person name="Hauser L."/>
            <person name="Chang Y.J."/>
            <person name="Jeffries C.D."/>
            <person name="Chain P."/>
            <person name="Saunders E."/>
            <person name="Detter J.C."/>
            <person name="Brettin T."/>
            <person name="Rohde M."/>
            <person name="Goker M."/>
            <person name="Bristow J."/>
            <person name="Eisen J.A."/>
            <person name="Markowitz V."/>
            <person name="Hugenholtz P."/>
            <person name="Kyrpides N.C."/>
            <person name="Klenk H.P."/>
            <person name="Lucas S."/>
        </authorList>
    </citation>
    <scope>NUCLEOTIDE SEQUENCE [LARGE SCALE GENOMIC DNA]</scope>
    <source>
        <strain evidence="3">ATCC 43595 / DSM 2588 / LMG 13176 / NBRC 15968 / NCIMB 11800 / UQM 2034</strain>
    </source>
</reference>
<proteinExistence type="predicted"/>
<gene>
    <name evidence="2" type="ordered locus">Cpin_5639</name>
</gene>
<dbReference type="RefSeq" id="WP_012793230.1">
    <property type="nucleotide sequence ID" value="NC_013132.1"/>
</dbReference>
<feature type="chain" id="PRO_5037110950" evidence="1">
    <location>
        <begin position="20"/>
        <end position="359"/>
    </location>
</feature>
<keyword evidence="1" id="KW-0732">Signal</keyword>
<evidence type="ECO:0000256" key="1">
    <source>
        <dbReference type="SAM" id="SignalP"/>
    </source>
</evidence>
<accession>A0A979GUY2</accession>
<reference evidence="3" key="1">
    <citation type="submission" date="2009-08" db="EMBL/GenBank/DDBJ databases">
        <title>The complete genome of Chitinophaga pinensis DSM 2588.</title>
        <authorList>
            <consortium name="US DOE Joint Genome Institute (JGI-PGF)"/>
            <person name="Lucas S."/>
            <person name="Copeland A."/>
            <person name="Lapidus A."/>
            <person name="Glavina del Rio T."/>
            <person name="Dalin E."/>
            <person name="Tice H."/>
            <person name="Bruce D."/>
            <person name="Goodwin L."/>
            <person name="Pitluck S."/>
            <person name="Kyrpides N."/>
            <person name="Mavromatis K."/>
            <person name="Ivanova N."/>
            <person name="Mikhailova N."/>
            <person name="Sims D."/>
            <person name="Meinche L."/>
            <person name="Brettin T."/>
            <person name="Detter J.C."/>
            <person name="Han C."/>
            <person name="Larimer F."/>
            <person name="Land M."/>
            <person name="Hauser L."/>
            <person name="Markowitz V."/>
            <person name="Cheng J.-F."/>
            <person name="Hugenholtz P."/>
            <person name="Woyke T."/>
            <person name="Wu D."/>
            <person name="Spring S."/>
            <person name="Klenk H.-P."/>
            <person name="Eisen J.A."/>
        </authorList>
    </citation>
    <scope>NUCLEOTIDE SEQUENCE [LARGE SCALE GENOMIC DNA]</scope>
    <source>
        <strain evidence="3">ATCC 43595 / DSM 2588 / LMG 13176 / NBRC 15968 / NCIMB 11800 / UQM 2034</strain>
    </source>
</reference>
<name>A0A979GUY2_CHIPD</name>